<dbReference type="GO" id="GO:0005737">
    <property type="term" value="C:cytoplasm"/>
    <property type="evidence" value="ECO:0007669"/>
    <property type="project" value="UniProtKB-SubCell"/>
</dbReference>
<dbReference type="InterPro" id="IPR027417">
    <property type="entry name" value="P-loop_NTPase"/>
</dbReference>
<keyword evidence="6" id="KW-0479">Metal-binding</keyword>
<keyword evidence="4" id="KW-0963">Cytoplasm</keyword>
<keyword evidence="13" id="KW-1185">Reference proteome</keyword>
<dbReference type="EMBL" id="AOSG01000080">
    <property type="protein sequence ID" value="EOR70305.1"/>
    <property type="molecule type" value="Genomic_DNA"/>
</dbReference>
<proteinExistence type="inferred from homology"/>
<dbReference type="Proteomes" id="UP000014184">
    <property type="component" value="Unassembled WGS sequence"/>
</dbReference>
<evidence type="ECO:0000256" key="3">
    <source>
        <dbReference type="ARBA" id="ARBA00019010"/>
    </source>
</evidence>
<dbReference type="InterPro" id="IPR003442">
    <property type="entry name" value="T6A_TsaE"/>
</dbReference>
<comment type="similarity">
    <text evidence="2">Belongs to the TsaE family.</text>
</comment>
<comment type="function">
    <text evidence="10">Required for the formation of a threonylcarbamoyl group on adenosine at position 37 (t(6)A37) in tRNAs that read codons beginning with adenine. Is involved in the transfer of the threonylcarbamoyl moiety of threonylcarbamoyl-AMP (TC-AMP) to the N6 group of A37, together with TsaD and TsaB. TsaE seems to play an indirect role in the t(6)A biosynthesis pathway, possibly in regulating the core enzymatic function of TsaD.</text>
</comment>
<evidence type="ECO:0000256" key="10">
    <source>
        <dbReference type="ARBA" id="ARBA00024908"/>
    </source>
</evidence>
<organism evidence="12 13">
    <name type="scientific">Thermobifida fusca TM51</name>
    <dbReference type="NCBI Taxonomy" id="1169414"/>
    <lineage>
        <taxon>Bacteria</taxon>
        <taxon>Bacillati</taxon>
        <taxon>Actinomycetota</taxon>
        <taxon>Actinomycetes</taxon>
        <taxon>Streptosporangiales</taxon>
        <taxon>Nocardiopsidaceae</taxon>
        <taxon>Thermobifida</taxon>
    </lineage>
</organism>
<keyword evidence="9" id="KW-0460">Magnesium</keyword>
<evidence type="ECO:0000256" key="1">
    <source>
        <dbReference type="ARBA" id="ARBA00004496"/>
    </source>
</evidence>
<dbReference type="GO" id="GO:0046872">
    <property type="term" value="F:metal ion binding"/>
    <property type="evidence" value="ECO:0007669"/>
    <property type="project" value="UniProtKB-KW"/>
</dbReference>
<sequence>MTDTSSPDTTTVTVATDTAMRALGRAIAAETRAGDLLLLSGPLGAGKTTFTQGLAQGLQVRGPVTSPTFAIARTHPSLVGGPDLVHVDAYRLSGPEELDDLDLEAGMAESVTVVEWGTGIAEWLSDDRLEISIDRHADDTRTVQIRRIGDRWRGTLTALAGDKLE</sequence>
<reference evidence="12 13" key="1">
    <citation type="journal article" date="2013" name="Genome Announc.">
        <title>Draft Genome Sequence of the Lignocellulose Decomposer Thermobifida fusca Strain TM51.</title>
        <authorList>
            <person name="Toth A."/>
            <person name="Barna T."/>
            <person name="Nagy I."/>
            <person name="Horvath B."/>
            <person name="Nagy I."/>
            <person name="Tancsics A."/>
            <person name="Kriszt B."/>
            <person name="Baka E."/>
            <person name="Fekete C."/>
            <person name="Kukolya J."/>
        </authorList>
    </citation>
    <scope>NUCLEOTIDE SEQUENCE [LARGE SCALE GENOMIC DNA]</scope>
    <source>
        <strain evidence="12 13">TM51</strain>
    </source>
</reference>
<keyword evidence="8" id="KW-0067">ATP-binding</keyword>
<dbReference type="NCBIfam" id="TIGR00150">
    <property type="entry name" value="T6A_YjeE"/>
    <property type="match status" value="1"/>
</dbReference>
<keyword evidence="5" id="KW-0819">tRNA processing</keyword>
<dbReference type="PANTHER" id="PTHR33540">
    <property type="entry name" value="TRNA THREONYLCARBAMOYLADENOSINE BIOSYNTHESIS PROTEIN TSAE"/>
    <property type="match status" value="1"/>
</dbReference>
<dbReference type="Pfam" id="PF02367">
    <property type="entry name" value="TsaE"/>
    <property type="match status" value="1"/>
</dbReference>
<dbReference type="GO" id="GO:0002949">
    <property type="term" value="P:tRNA threonylcarbamoyladenosine modification"/>
    <property type="evidence" value="ECO:0007669"/>
    <property type="project" value="InterPro"/>
</dbReference>
<dbReference type="SUPFAM" id="SSF52540">
    <property type="entry name" value="P-loop containing nucleoside triphosphate hydrolases"/>
    <property type="match status" value="1"/>
</dbReference>
<evidence type="ECO:0000256" key="4">
    <source>
        <dbReference type="ARBA" id="ARBA00022490"/>
    </source>
</evidence>
<comment type="subcellular location">
    <subcellularLocation>
        <location evidence="1">Cytoplasm</location>
    </subcellularLocation>
</comment>
<comment type="caution">
    <text evidence="12">The sequence shown here is derived from an EMBL/GenBank/DDBJ whole genome shotgun (WGS) entry which is preliminary data.</text>
</comment>
<accession>A0A9P2WPI1</accession>
<keyword evidence="7" id="KW-0547">Nucleotide-binding</keyword>
<evidence type="ECO:0000256" key="7">
    <source>
        <dbReference type="ARBA" id="ARBA00022741"/>
    </source>
</evidence>
<evidence type="ECO:0000256" key="11">
    <source>
        <dbReference type="ARBA" id="ARBA00032441"/>
    </source>
</evidence>
<evidence type="ECO:0000256" key="8">
    <source>
        <dbReference type="ARBA" id="ARBA00022840"/>
    </source>
</evidence>
<dbReference type="AlphaFoldDB" id="A0A9P2WPI1"/>
<evidence type="ECO:0000313" key="13">
    <source>
        <dbReference type="Proteomes" id="UP000014184"/>
    </source>
</evidence>
<name>A0A9P2WPI1_THEFU</name>
<dbReference type="PANTHER" id="PTHR33540:SF2">
    <property type="entry name" value="TRNA THREONYLCARBAMOYLADENOSINE BIOSYNTHESIS PROTEIN TSAE"/>
    <property type="match status" value="1"/>
</dbReference>
<gene>
    <name evidence="12" type="ORF">TM51_13414</name>
</gene>
<evidence type="ECO:0000256" key="9">
    <source>
        <dbReference type="ARBA" id="ARBA00022842"/>
    </source>
</evidence>
<dbReference type="Gene3D" id="3.40.50.300">
    <property type="entry name" value="P-loop containing nucleotide triphosphate hydrolases"/>
    <property type="match status" value="1"/>
</dbReference>
<dbReference type="GO" id="GO:0005524">
    <property type="term" value="F:ATP binding"/>
    <property type="evidence" value="ECO:0007669"/>
    <property type="project" value="UniProtKB-KW"/>
</dbReference>
<evidence type="ECO:0000313" key="12">
    <source>
        <dbReference type="EMBL" id="EOR70305.1"/>
    </source>
</evidence>
<evidence type="ECO:0000256" key="5">
    <source>
        <dbReference type="ARBA" id="ARBA00022694"/>
    </source>
</evidence>
<evidence type="ECO:0000256" key="2">
    <source>
        <dbReference type="ARBA" id="ARBA00007599"/>
    </source>
</evidence>
<dbReference type="RefSeq" id="WP_011293028.1">
    <property type="nucleotide sequence ID" value="NZ_AOSG01000080.1"/>
</dbReference>
<protein>
    <recommendedName>
        <fullName evidence="3">tRNA threonylcarbamoyladenosine biosynthesis protein TsaE</fullName>
    </recommendedName>
    <alternativeName>
        <fullName evidence="11">t(6)A37 threonylcarbamoyladenosine biosynthesis protein TsaE</fullName>
    </alternativeName>
</protein>
<evidence type="ECO:0000256" key="6">
    <source>
        <dbReference type="ARBA" id="ARBA00022723"/>
    </source>
</evidence>